<organism evidence="1 2">
    <name type="scientific">Blattamonas nauphoetae</name>
    <dbReference type="NCBI Taxonomy" id="2049346"/>
    <lineage>
        <taxon>Eukaryota</taxon>
        <taxon>Metamonada</taxon>
        <taxon>Preaxostyla</taxon>
        <taxon>Oxymonadida</taxon>
        <taxon>Blattamonas</taxon>
    </lineage>
</organism>
<name>A0ABQ9WTP4_9EUKA</name>
<keyword evidence="2" id="KW-1185">Reference proteome</keyword>
<dbReference type="EMBL" id="JARBJD010000377">
    <property type="protein sequence ID" value="KAK2942876.1"/>
    <property type="molecule type" value="Genomic_DNA"/>
</dbReference>
<dbReference type="Proteomes" id="UP001281761">
    <property type="component" value="Unassembled WGS sequence"/>
</dbReference>
<sequence length="145" mass="16299">METRRSEGRKNGTANAVQQTSALPLQLALLDRALSEASTRRSHSPGASARLAATFRARGFLHILTWSRTTQYISPRIPISEEHPALDDAAHLKDPKSTEYPFHRTGLRNFGPADVLIGWLEYHVRVGDVRDDEDVSLRTWRLADL</sequence>
<protein>
    <submittedName>
        <fullName evidence="1">Uncharacterized protein</fullName>
    </submittedName>
</protein>
<evidence type="ECO:0000313" key="1">
    <source>
        <dbReference type="EMBL" id="KAK2942876.1"/>
    </source>
</evidence>
<comment type="caution">
    <text evidence="1">The sequence shown here is derived from an EMBL/GenBank/DDBJ whole genome shotgun (WGS) entry which is preliminary data.</text>
</comment>
<reference evidence="1 2" key="1">
    <citation type="journal article" date="2022" name="bioRxiv">
        <title>Genomics of Preaxostyla Flagellates Illuminates Evolutionary Transitions and the Path Towards Mitochondrial Loss.</title>
        <authorList>
            <person name="Novak L.V.F."/>
            <person name="Treitli S.C."/>
            <person name="Pyrih J."/>
            <person name="Halakuc P."/>
            <person name="Pipaliya S.V."/>
            <person name="Vacek V."/>
            <person name="Brzon O."/>
            <person name="Soukal P."/>
            <person name="Eme L."/>
            <person name="Dacks J.B."/>
            <person name="Karnkowska A."/>
            <person name="Elias M."/>
            <person name="Hampl V."/>
        </authorList>
    </citation>
    <scope>NUCLEOTIDE SEQUENCE [LARGE SCALE GENOMIC DNA]</scope>
    <source>
        <strain evidence="1">NAU3</strain>
        <tissue evidence="1">Gut</tissue>
    </source>
</reference>
<evidence type="ECO:0000313" key="2">
    <source>
        <dbReference type="Proteomes" id="UP001281761"/>
    </source>
</evidence>
<gene>
    <name evidence="1" type="ORF">BLNAU_22205</name>
</gene>
<proteinExistence type="predicted"/>
<accession>A0ABQ9WTP4</accession>